<keyword evidence="4 9" id="KW-0863">Zinc-finger</keyword>
<dbReference type="AlphaFoldDB" id="A0A6V7U595"/>
<feature type="transmembrane region" description="Helical" evidence="10">
    <location>
        <begin position="440"/>
        <end position="461"/>
    </location>
</feature>
<keyword evidence="7 10" id="KW-0472">Membrane</keyword>
<proteinExistence type="inferred from homology"/>
<dbReference type="EMBL" id="CAJEWN010000037">
    <property type="protein sequence ID" value="CAD2146353.1"/>
    <property type="molecule type" value="Genomic_DNA"/>
</dbReference>
<feature type="transmembrane region" description="Helical" evidence="10">
    <location>
        <begin position="274"/>
        <end position="293"/>
    </location>
</feature>
<keyword evidence="3 10" id="KW-0812">Transmembrane</keyword>
<organism evidence="12 13">
    <name type="scientific">Meloidogyne enterolobii</name>
    <name type="common">Root-knot nematode worm</name>
    <name type="synonym">Meloidogyne mayaguensis</name>
    <dbReference type="NCBI Taxonomy" id="390850"/>
    <lineage>
        <taxon>Eukaryota</taxon>
        <taxon>Metazoa</taxon>
        <taxon>Ecdysozoa</taxon>
        <taxon>Nematoda</taxon>
        <taxon>Chromadorea</taxon>
        <taxon>Rhabditida</taxon>
        <taxon>Tylenchina</taxon>
        <taxon>Tylenchomorpha</taxon>
        <taxon>Tylenchoidea</taxon>
        <taxon>Meloidogynidae</taxon>
        <taxon>Meloidogyninae</taxon>
        <taxon>Meloidogyne</taxon>
    </lineage>
</organism>
<reference evidence="12 13" key="1">
    <citation type="submission" date="2020-08" db="EMBL/GenBank/DDBJ databases">
        <authorList>
            <person name="Koutsovoulos G."/>
            <person name="Danchin GJ E."/>
        </authorList>
    </citation>
    <scope>NUCLEOTIDE SEQUENCE [LARGE SCALE GENOMIC DNA]</scope>
</reference>
<protein>
    <recommendedName>
        <fullName evidence="11">RING-type domain-containing protein</fullName>
    </recommendedName>
</protein>
<dbReference type="Pfam" id="PF03006">
    <property type="entry name" value="HlyIII"/>
    <property type="match status" value="1"/>
</dbReference>
<feature type="transmembrane region" description="Helical" evidence="10">
    <location>
        <begin position="375"/>
        <end position="392"/>
    </location>
</feature>
<comment type="subcellular location">
    <subcellularLocation>
        <location evidence="1">Membrane</location>
        <topology evidence="1">Multi-pass membrane protein</topology>
    </subcellularLocation>
</comment>
<accession>A0A6V7U595</accession>
<dbReference type="GO" id="GO:0008270">
    <property type="term" value="F:zinc ion binding"/>
    <property type="evidence" value="ECO:0007669"/>
    <property type="project" value="UniProtKB-KW"/>
</dbReference>
<evidence type="ECO:0000313" key="12">
    <source>
        <dbReference type="EMBL" id="CAD2146353.1"/>
    </source>
</evidence>
<dbReference type="OrthoDB" id="529367at2759"/>
<feature type="domain" description="RING-type" evidence="11">
    <location>
        <begin position="4"/>
        <end position="44"/>
    </location>
</feature>
<dbReference type="SUPFAM" id="SSF57850">
    <property type="entry name" value="RING/U-box"/>
    <property type="match status" value="1"/>
</dbReference>
<dbReference type="InterPro" id="IPR004254">
    <property type="entry name" value="AdipoR/HlyIII-related"/>
</dbReference>
<dbReference type="PANTHER" id="PTHR20855">
    <property type="entry name" value="ADIPOR/PROGESTIN RECEPTOR-RELATED"/>
    <property type="match status" value="1"/>
</dbReference>
<dbReference type="Proteomes" id="UP000580250">
    <property type="component" value="Unassembled WGS sequence"/>
</dbReference>
<keyword evidence="6 10" id="KW-1133">Transmembrane helix</keyword>
<keyword evidence="8" id="KW-0479">Metal-binding</keyword>
<feature type="transmembrane region" description="Helical" evidence="10">
    <location>
        <begin position="404"/>
        <end position="428"/>
    </location>
</feature>
<evidence type="ECO:0000256" key="3">
    <source>
        <dbReference type="ARBA" id="ARBA00022692"/>
    </source>
</evidence>
<comment type="caution">
    <text evidence="12">The sequence shown here is derived from an EMBL/GenBank/DDBJ whole genome shotgun (WGS) entry which is preliminary data.</text>
</comment>
<feature type="transmembrane region" description="Helical" evidence="10">
    <location>
        <begin position="305"/>
        <end position="331"/>
    </location>
</feature>
<evidence type="ECO:0000259" key="11">
    <source>
        <dbReference type="PROSITE" id="PS50089"/>
    </source>
</evidence>
<evidence type="ECO:0000256" key="8">
    <source>
        <dbReference type="PIRSR" id="PIRSR604254-1"/>
    </source>
</evidence>
<feature type="transmembrane region" description="Helical" evidence="10">
    <location>
        <begin position="343"/>
        <end position="363"/>
    </location>
</feature>
<sequence length="471" mass="53761">MTTCSICKFDVPSSLSFVKCCNHMAHTNCLKNFVAKRNCCPKCNEQITQSDVVPIVFDPPQQQPKNLQNEGNSNRVTEVLNAVLERLRGYRTGTDQEEAQIRQVGEAFEIIVRTKNNENNPDKPSTSDDVAPFKQNAWDKIMSIVKSKEVGFIVLALILALLCVFFWEIAVSAGALSQTTEFIGGALAALRLYAPGLAVTLQWLFPQKYYHQNKCKHCRNKSFCKRHGNIRLVHRDVLDPCMWINRHIENHYKPLELPWTLCLKSIFHWNNETLNIWTHLIGLFILTYLQYWTLLEALPSVQAPIIDYLVMTMAMLCCQLCMLLSSAYHIFGCHSPIRRKQWLKADLFGVSAALVGLYMSGLYTSFYNFPEIRRFYGTLIGAMSITTSLFATSRFSERNTQKRIGLLELLYLSMALIAMAPTLHWIQLHGGLSNPHVQQWLPNLCILFILLGGAFAFYTTLFPERLFPGIF</sequence>
<evidence type="ECO:0000256" key="7">
    <source>
        <dbReference type="ARBA" id="ARBA00023136"/>
    </source>
</evidence>
<dbReference type="PROSITE" id="PS50089">
    <property type="entry name" value="ZF_RING_2"/>
    <property type="match status" value="1"/>
</dbReference>
<evidence type="ECO:0000313" key="13">
    <source>
        <dbReference type="Proteomes" id="UP000580250"/>
    </source>
</evidence>
<evidence type="ECO:0000256" key="5">
    <source>
        <dbReference type="ARBA" id="ARBA00022833"/>
    </source>
</evidence>
<evidence type="ECO:0000256" key="2">
    <source>
        <dbReference type="ARBA" id="ARBA00007018"/>
    </source>
</evidence>
<keyword evidence="5 8" id="KW-0862">Zinc</keyword>
<dbReference type="GO" id="GO:0016020">
    <property type="term" value="C:membrane"/>
    <property type="evidence" value="ECO:0007669"/>
    <property type="project" value="UniProtKB-SubCell"/>
</dbReference>
<gene>
    <name evidence="12" type="ORF">MENT_LOCUS8582</name>
</gene>
<evidence type="ECO:0000256" key="4">
    <source>
        <dbReference type="ARBA" id="ARBA00022771"/>
    </source>
</evidence>
<evidence type="ECO:0000256" key="1">
    <source>
        <dbReference type="ARBA" id="ARBA00004141"/>
    </source>
</evidence>
<dbReference type="Gene3D" id="3.30.40.10">
    <property type="entry name" value="Zinc/RING finger domain, C3HC4 (zinc finger)"/>
    <property type="match status" value="1"/>
</dbReference>
<feature type="transmembrane region" description="Helical" evidence="10">
    <location>
        <begin position="182"/>
        <end position="205"/>
    </location>
</feature>
<evidence type="ECO:0000256" key="10">
    <source>
        <dbReference type="SAM" id="Phobius"/>
    </source>
</evidence>
<name>A0A6V7U595_MELEN</name>
<comment type="similarity">
    <text evidence="2">Belongs to the ADIPOR family.</text>
</comment>
<evidence type="ECO:0000256" key="6">
    <source>
        <dbReference type="ARBA" id="ARBA00022989"/>
    </source>
</evidence>
<dbReference type="InterPro" id="IPR013083">
    <property type="entry name" value="Znf_RING/FYVE/PHD"/>
</dbReference>
<dbReference type="PANTHER" id="PTHR20855:SF15">
    <property type="entry name" value="PROGESTIN AND ADIPOQ RECEPTOR FAMILY MEMBER 3"/>
    <property type="match status" value="1"/>
</dbReference>
<feature type="transmembrane region" description="Helical" evidence="10">
    <location>
        <begin position="150"/>
        <end position="170"/>
    </location>
</feature>
<evidence type="ECO:0000256" key="9">
    <source>
        <dbReference type="PROSITE-ProRule" id="PRU00175"/>
    </source>
</evidence>
<dbReference type="InterPro" id="IPR001841">
    <property type="entry name" value="Znf_RING"/>
</dbReference>
<dbReference type="GO" id="GO:0038023">
    <property type="term" value="F:signaling receptor activity"/>
    <property type="evidence" value="ECO:0007669"/>
    <property type="project" value="TreeGrafter"/>
</dbReference>
<feature type="binding site" evidence="8">
    <location>
        <position position="329"/>
    </location>
    <ligand>
        <name>Zn(2+)</name>
        <dbReference type="ChEBI" id="CHEBI:29105"/>
    </ligand>
</feature>